<evidence type="ECO:0000313" key="3">
    <source>
        <dbReference type="Proteomes" id="UP000307440"/>
    </source>
</evidence>
<organism evidence="2 3">
    <name type="scientific">Coprinopsis marcescibilis</name>
    <name type="common">Agaric fungus</name>
    <name type="synonym">Psathyrella marcescibilis</name>
    <dbReference type="NCBI Taxonomy" id="230819"/>
    <lineage>
        <taxon>Eukaryota</taxon>
        <taxon>Fungi</taxon>
        <taxon>Dikarya</taxon>
        <taxon>Basidiomycota</taxon>
        <taxon>Agaricomycotina</taxon>
        <taxon>Agaricomycetes</taxon>
        <taxon>Agaricomycetidae</taxon>
        <taxon>Agaricales</taxon>
        <taxon>Agaricineae</taxon>
        <taxon>Psathyrellaceae</taxon>
        <taxon>Coprinopsis</taxon>
    </lineage>
</organism>
<dbReference type="Proteomes" id="UP000307440">
    <property type="component" value="Unassembled WGS sequence"/>
</dbReference>
<dbReference type="OrthoDB" id="542013at2759"/>
<dbReference type="SUPFAM" id="SSF51735">
    <property type="entry name" value="NAD(P)-binding Rossmann-fold domains"/>
    <property type="match status" value="1"/>
</dbReference>
<dbReference type="EMBL" id="ML210219">
    <property type="protein sequence ID" value="TFK23420.1"/>
    <property type="molecule type" value="Genomic_DNA"/>
</dbReference>
<dbReference type="STRING" id="230819.A0A5C3KS30"/>
<dbReference type="PRINTS" id="PR00081">
    <property type="entry name" value="GDHRDH"/>
</dbReference>
<sequence length="341" mass="37718">MQPSILEFIRSQRAAVPTVTTADLTGKTVLVIGANTGIGYQAAKHFADMNGKVVIACRSKERGEAAVTKLKEETGRTTGIELRLVDLAKFSSVSEFCSSFAKEEERLDVLVANAGIVNNDYSETDDGWESTIQVNNLSALLSCILLAPLMNETAQKIPGSHPRIVVVGSGMHYFSKFEQFLLDEVNPLKTLGSKEYSKTGMTKRYQESKLISLFIARSLQDLLKHTPVVVNCVDPGFCLSEIRRNIGGVQLLLSKIMEWFMAWTAEQGSRQLVWAALAKADDIQAMKGAYVCYTKITEPSDYSISKEGLSAQGKIWANMIEELSRVDSKVSDIIKEFEQER</sequence>
<protein>
    <submittedName>
        <fullName evidence="2">Retinol dehydrogenase 12</fullName>
    </submittedName>
</protein>
<dbReference type="GO" id="GO:0016491">
    <property type="term" value="F:oxidoreductase activity"/>
    <property type="evidence" value="ECO:0007669"/>
    <property type="project" value="UniProtKB-KW"/>
</dbReference>
<dbReference type="PANTHER" id="PTHR43157">
    <property type="entry name" value="PHOSPHATIDYLINOSITOL-GLYCAN BIOSYNTHESIS CLASS F PROTEIN-RELATED"/>
    <property type="match status" value="1"/>
</dbReference>
<gene>
    <name evidence="2" type="ORF">FA15DRAFT_594187</name>
</gene>
<dbReference type="InterPro" id="IPR036291">
    <property type="entry name" value="NAD(P)-bd_dom_sf"/>
</dbReference>
<dbReference type="PANTHER" id="PTHR43157:SF31">
    <property type="entry name" value="PHOSPHATIDYLINOSITOL-GLYCAN BIOSYNTHESIS CLASS F PROTEIN"/>
    <property type="match status" value="1"/>
</dbReference>
<keyword evidence="1" id="KW-0560">Oxidoreductase</keyword>
<reference evidence="2 3" key="1">
    <citation type="journal article" date="2019" name="Nat. Ecol. Evol.">
        <title>Megaphylogeny resolves global patterns of mushroom evolution.</title>
        <authorList>
            <person name="Varga T."/>
            <person name="Krizsan K."/>
            <person name="Foldi C."/>
            <person name="Dima B."/>
            <person name="Sanchez-Garcia M."/>
            <person name="Sanchez-Ramirez S."/>
            <person name="Szollosi G.J."/>
            <person name="Szarkandi J.G."/>
            <person name="Papp V."/>
            <person name="Albert L."/>
            <person name="Andreopoulos W."/>
            <person name="Angelini C."/>
            <person name="Antonin V."/>
            <person name="Barry K.W."/>
            <person name="Bougher N.L."/>
            <person name="Buchanan P."/>
            <person name="Buyck B."/>
            <person name="Bense V."/>
            <person name="Catcheside P."/>
            <person name="Chovatia M."/>
            <person name="Cooper J."/>
            <person name="Damon W."/>
            <person name="Desjardin D."/>
            <person name="Finy P."/>
            <person name="Geml J."/>
            <person name="Haridas S."/>
            <person name="Hughes K."/>
            <person name="Justo A."/>
            <person name="Karasinski D."/>
            <person name="Kautmanova I."/>
            <person name="Kiss B."/>
            <person name="Kocsube S."/>
            <person name="Kotiranta H."/>
            <person name="LaButti K.M."/>
            <person name="Lechner B.E."/>
            <person name="Liimatainen K."/>
            <person name="Lipzen A."/>
            <person name="Lukacs Z."/>
            <person name="Mihaltcheva S."/>
            <person name="Morgado L.N."/>
            <person name="Niskanen T."/>
            <person name="Noordeloos M.E."/>
            <person name="Ohm R.A."/>
            <person name="Ortiz-Santana B."/>
            <person name="Ovrebo C."/>
            <person name="Racz N."/>
            <person name="Riley R."/>
            <person name="Savchenko A."/>
            <person name="Shiryaev A."/>
            <person name="Soop K."/>
            <person name="Spirin V."/>
            <person name="Szebenyi C."/>
            <person name="Tomsovsky M."/>
            <person name="Tulloss R.E."/>
            <person name="Uehling J."/>
            <person name="Grigoriev I.V."/>
            <person name="Vagvolgyi C."/>
            <person name="Papp T."/>
            <person name="Martin F.M."/>
            <person name="Miettinen O."/>
            <person name="Hibbett D.S."/>
            <person name="Nagy L.G."/>
        </authorList>
    </citation>
    <scope>NUCLEOTIDE SEQUENCE [LARGE SCALE GENOMIC DNA]</scope>
    <source>
        <strain evidence="2 3">CBS 121175</strain>
    </source>
</reference>
<proteinExistence type="predicted"/>
<dbReference type="InterPro" id="IPR002347">
    <property type="entry name" value="SDR_fam"/>
</dbReference>
<dbReference type="Gene3D" id="3.40.50.720">
    <property type="entry name" value="NAD(P)-binding Rossmann-like Domain"/>
    <property type="match status" value="1"/>
</dbReference>
<keyword evidence="3" id="KW-1185">Reference proteome</keyword>
<accession>A0A5C3KS30</accession>
<dbReference type="AlphaFoldDB" id="A0A5C3KS30"/>
<evidence type="ECO:0000313" key="2">
    <source>
        <dbReference type="EMBL" id="TFK23420.1"/>
    </source>
</evidence>
<dbReference type="Pfam" id="PF00106">
    <property type="entry name" value="adh_short"/>
    <property type="match status" value="1"/>
</dbReference>
<name>A0A5C3KS30_COPMA</name>
<evidence type="ECO:0000256" key="1">
    <source>
        <dbReference type="ARBA" id="ARBA00023002"/>
    </source>
</evidence>